<organism evidence="3 4">
    <name type="scientific">Mytilus coruscus</name>
    <name type="common">Sea mussel</name>
    <dbReference type="NCBI Taxonomy" id="42192"/>
    <lineage>
        <taxon>Eukaryota</taxon>
        <taxon>Metazoa</taxon>
        <taxon>Spiralia</taxon>
        <taxon>Lophotrochozoa</taxon>
        <taxon>Mollusca</taxon>
        <taxon>Bivalvia</taxon>
        <taxon>Autobranchia</taxon>
        <taxon>Pteriomorphia</taxon>
        <taxon>Mytilida</taxon>
        <taxon>Mytiloidea</taxon>
        <taxon>Mytilidae</taxon>
        <taxon>Mytilinae</taxon>
        <taxon>Mytilus</taxon>
    </lineage>
</organism>
<sequence>MAKRMSVSRGIKKTGFGGDTDPFFSDFEAIAIVIGCLLALAFIVVTVFFICKLFSNKKKSTGEIKLKNSSNTTTNISYGKQTTLCALPGKFNKVAPLESARLKQKVEPIEVKPYTSSVEDTLHKLGFTNSNKNIYNNEEDPSEKKQVSDAEPGMDILASPDDQQLKGNKSQTELNALVSSIEYLKTPTNIDQTLFNRERKNTIPSNAADTSLTNNRYSLAPPDNVRYSRSRGSVFNNFFPKDCPDFEDNTTEKKATDTDDTSPDESDQEFINEDGRSERTEKDLVKDAEYVKSRQNKNSGYDHSNYKKTTVEIESKGKGRERLNSESISIVSEKEKPADPDLVAEEQ</sequence>
<feature type="compositionally biased region" description="Basic and acidic residues" evidence="1">
    <location>
        <begin position="273"/>
        <end position="292"/>
    </location>
</feature>
<evidence type="ECO:0000313" key="3">
    <source>
        <dbReference type="EMBL" id="CAC5383717.1"/>
    </source>
</evidence>
<accession>A0A6J8BN92</accession>
<feature type="region of interest" description="Disordered" evidence="1">
    <location>
        <begin position="238"/>
        <end position="347"/>
    </location>
</feature>
<feature type="transmembrane region" description="Helical" evidence="2">
    <location>
        <begin position="29"/>
        <end position="51"/>
    </location>
</feature>
<feature type="region of interest" description="Disordered" evidence="1">
    <location>
        <begin position="130"/>
        <end position="155"/>
    </location>
</feature>
<keyword evidence="4" id="KW-1185">Reference proteome</keyword>
<keyword evidence="2" id="KW-0472">Membrane</keyword>
<proteinExistence type="predicted"/>
<keyword evidence="2" id="KW-1133">Transmembrane helix</keyword>
<name>A0A6J8BN92_MYTCO</name>
<reference evidence="3 4" key="1">
    <citation type="submission" date="2020-06" db="EMBL/GenBank/DDBJ databases">
        <authorList>
            <person name="Li R."/>
            <person name="Bekaert M."/>
        </authorList>
    </citation>
    <scope>NUCLEOTIDE SEQUENCE [LARGE SCALE GENOMIC DNA]</scope>
    <source>
        <strain evidence="4">wild</strain>
    </source>
</reference>
<keyword evidence="2" id="KW-0812">Transmembrane</keyword>
<dbReference type="EMBL" id="CACVKT020003438">
    <property type="protein sequence ID" value="CAC5383717.1"/>
    <property type="molecule type" value="Genomic_DNA"/>
</dbReference>
<evidence type="ECO:0000256" key="1">
    <source>
        <dbReference type="SAM" id="MobiDB-lite"/>
    </source>
</evidence>
<dbReference type="AlphaFoldDB" id="A0A6J8BN92"/>
<evidence type="ECO:0000256" key="2">
    <source>
        <dbReference type="SAM" id="Phobius"/>
    </source>
</evidence>
<feature type="compositionally biased region" description="Basic and acidic residues" evidence="1">
    <location>
        <begin position="309"/>
        <end position="324"/>
    </location>
</feature>
<gene>
    <name evidence="3" type="ORF">MCOR_19435</name>
</gene>
<protein>
    <submittedName>
        <fullName evidence="3">Uncharacterized protein</fullName>
    </submittedName>
</protein>
<evidence type="ECO:0000313" key="4">
    <source>
        <dbReference type="Proteomes" id="UP000507470"/>
    </source>
</evidence>
<dbReference type="Proteomes" id="UP000507470">
    <property type="component" value="Unassembled WGS sequence"/>
</dbReference>
<feature type="compositionally biased region" description="Acidic residues" evidence="1">
    <location>
        <begin position="258"/>
        <end position="272"/>
    </location>
</feature>